<organism evidence="1 2">
    <name type="scientific">Vararia minispora EC-137</name>
    <dbReference type="NCBI Taxonomy" id="1314806"/>
    <lineage>
        <taxon>Eukaryota</taxon>
        <taxon>Fungi</taxon>
        <taxon>Dikarya</taxon>
        <taxon>Basidiomycota</taxon>
        <taxon>Agaricomycotina</taxon>
        <taxon>Agaricomycetes</taxon>
        <taxon>Russulales</taxon>
        <taxon>Lachnocladiaceae</taxon>
        <taxon>Vararia</taxon>
    </lineage>
</organism>
<evidence type="ECO:0000313" key="2">
    <source>
        <dbReference type="Proteomes" id="UP000814128"/>
    </source>
</evidence>
<dbReference type="EMBL" id="MU273609">
    <property type="protein sequence ID" value="KAI0030697.1"/>
    <property type="molecule type" value="Genomic_DNA"/>
</dbReference>
<comment type="caution">
    <text evidence="1">The sequence shown here is derived from an EMBL/GenBank/DDBJ whole genome shotgun (WGS) entry which is preliminary data.</text>
</comment>
<evidence type="ECO:0000313" key="1">
    <source>
        <dbReference type="EMBL" id="KAI0030697.1"/>
    </source>
</evidence>
<proteinExistence type="predicted"/>
<name>A0ACB8QGC2_9AGAM</name>
<keyword evidence="2" id="KW-1185">Reference proteome</keyword>
<gene>
    <name evidence="1" type="ORF">K488DRAFT_53662</name>
</gene>
<accession>A0ACB8QGC2</accession>
<sequence>MSALAASNHARSVPVDTIDAVLDGQLYISSLACARTVSETHPELAITHMLSVCPEMSSSGPAHMVLPIQDSEYDNILDHLPAACQFIENAISAGGRVLVHCVMGVSRSATVIAAYLMKTRRLSPNQALCAIRKRRPRIFPNYGFVKQLYVFEACSYVPTRTHPAYRSWKRRQRQDVTQFLNILSDTSVILPDKIYLNSDLPSDLDQATCLVKYMGLSHCLSLSPSGVQPHTLGIDQYHVDIPVDSAGLIHALPTACNYIRSSLSTGGRVLVHSRTESVAVLVITAYLMRSRRINPRQAVQMVKDALPLFEPTANFMRHLEKFASTFDYLADSASQSVSMPSSTSSASSLHMPSSPSAAGFAPLVGAAKDRAVRSMAPPARRVSIAGQS</sequence>
<reference evidence="1" key="2">
    <citation type="journal article" date="2022" name="New Phytol.">
        <title>Evolutionary transition to the ectomycorrhizal habit in the genomes of a hyperdiverse lineage of mushroom-forming fungi.</title>
        <authorList>
            <person name="Looney B."/>
            <person name="Miyauchi S."/>
            <person name="Morin E."/>
            <person name="Drula E."/>
            <person name="Courty P.E."/>
            <person name="Kohler A."/>
            <person name="Kuo A."/>
            <person name="LaButti K."/>
            <person name="Pangilinan J."/>
            <person name="Lipzen A."/>
            <person name="Riley R."/>
            <person name="Andreopoulos W."/>
            <person name="He G."/>
            <person name="Johnson J."/>
            <person name="Nolan M."/>
            <person name="Tritt A."/>
            <person name="Barry K.W."/>
            <person name="Grigoriev I.V."/>
            <person name="Nagy L.G."/>
            <person name="Hibbett D."/>
            <person name="Henrissat B."/>
            <person name="Matheny P.B."/>
            <person name="Labbe J."/>
            <person name="Martin F.M."/>
        </authorList>
    </citation>
    <scope>NUCLEOTIDE SEQUENCE</scope>
    <source>
        <strain evidence="1">EC-137</strain>
    </source>
</reference>
<dbReference type="Proteomes" id="UP000814128">
    <property type="component" value="Unassembled WGS sequence"/>
</dbReference>
<protein>
    <submittedName>
        <fullName evidence="1">Protein-tyrosine phosphatase-like protein</fullName>
    </submittedName>
</protein>
<reference evidence="1" key="1">
    <citation type="submission" date="2021-02" db="EMBL/GenBank/DDBJ databases">
        <authorList>
            <consortium name="DOE Joint Genome Institute"/>
            <person name="Ahrendt S."/>
            <person name="Looney B.P."/>
            <person name="Miyauchi S."/>
            <person name="Morin E."/>
            <person name="Drula E."/>
            <person name="Courty P.E."/>
            <person name="Chicoki N."/>
            <person name="Fauchery L."/>
            <person name="Kohler A."/>
            <person name="Kuo A."/>
            <person name="Labutti K."/>
            <person name="Pangilinan J."/>
            <person name="Lipzen A."/>
            <person name="Riley R."/>
            <person name="Andreopoulos W."/>
            <person name="He G."/>
            <person name="Johnson J."/>
            <person name="Barry K.W."/>
            <person name="Grigoriev I.V."/>
            <person name="Nagy L."/>
            <person name="Hibbett D."/>
            <person name="Henrissat B."/>
            <person name="Matheny P.B."/>
            <person name="Labbe J."/>
            <person name="Martin F."/>
        </authorList>
    </citation>
    <scope>NUCLEOTIDE SEQUENCE</scope>
    <source>
        <strain evidence="1">EC-137</strain>
    </source>
</reference>